<keyword evidence="1" id="KW-0472">Membrane</keyword>
<comment type="caution">
    <text evidence="2">The sequence shown here is derived from an EMBL/GenBank/DDBJ whole genome shotgun (WGS) entry which is preliminary data.</text>
</comment>
<feature type="transmembrane region" description="Helical" evidence="1">
    <location>
        <begin position="53"/>
        <end position="72"/>
    </location>
</feature>
<dbReference type="Proteomes" id="UP001189429">
    <property type="component" value="Unassembled WGS sequence"/>
</dbReference>
<feature type="transmembrane region" description="Helical" evidence="1">
    <location>
        <begin position="20"/>
        <end position="41"/>
    </location>
</feature>
<feature type="non-terminal residue" evidence="2">
    <location>
        <position position="1"/>
    </location>
</feature>
<dbReference type="EMBL" id="CAUYUJ010022569">
    <property type="protein sequence ID" value="CAK0911372.1"/>
    <property type="molecule type" value="Genomic_DNA"/>
</dbReference>
<sequence>LLACTCPEASKFYNVVRSQFISRRITLLAHAAFAQLLQIAWRRLRVKMVGLTFARTALMIVGVTLMNILSVMGPGSCLAAWGWVAAGKEAPELTQKMAEAVWSCIEPLVGVDGAMSDKYRKENDLKYGDEALNEWFLEKTKCHVKPNEGYTCDIAETSLVGEPIEGVHKSLKANELIKGAALGPQCTNTGYPGAAIDCQLVWEKEPACTKREGAEGQQEKKGAQCCCMQ</sequence>
<evidence type="ECO:0000313" key="2">
    <source>
        <dbReference type="EMBL" id="CAK0911372.1"/>
    </source>
</evidence>
<keyword evidence="3" id="KW-1185">Reference proteome</keyword>
<accession>A0ABN9YEW3</accession>
<organism evidence="2 3">
    <name type="scientific">Prorocentrum cordatum</name>
    <dbReference type="NCBI Taxonomy" id="2364126"/>
    <lineage>
        <taxon>Eukaryota</taxon>
        <taxon>Sar</taxon>
        <taxon>Alveolata</taxon>
        <taxon>Dinophyceae</taxon>
        <taxon>Prorocentrales</taxon>
        <taxon>Prorocentraceae</taxon>
        <taxon>Prorocentrum</taxon>
    </lineage>
</organism>
<reference evidence="2" key="1">
    <citation type="submission" date="2023-10" db="EMBL/GenBank/DDBJ databases">
        <authorList>
            <person name="Chen Y."/>
            <person name="Shah S."/>
            <person name="Dougan E. K."/>
            <person name="Thang M."/>
            <person name="Chan C."/>
        </authorList>
    </citation>
    <scope>NUCLEOTIDE SEQUENCE [LARGE SCALE GENOMIC DNA]</scope>
</reference>
<keyword evidence="1" id="KW-1133">Transmembrane helix</keyword>
<gene>
    <name evidence="2" type="ORF">PCOR1329_LOCUS85273</name>
</gene>
<name>A0ABN9YEW3_9DINO</name>
<protein>
    <submittedName>
        <fullName evidence="2">Uncharacterized protein</fullName>
    </submittedName>
</protein>
<evidence type="ECO:0000313" key="3">
    <source>
        <dbReference type="Proteomes" id="UP001189429"/>
    </source>
</evidence>
<proteinExistence type="predicted"/>
<evidence type="ECO:0000256" key="1">
    <source>
        <dbReference type="SAM" id="Phobius"/>
    </source>
</evidence>
<keyword evidence="1" id="KW-0812">Transmembrane</keyword>